<dbReference type="Gene3D" id="3.30.950.30">
    <property type="entry name" value="Schlafen, AAA domain"/>
    <property type="match status" value="1"/>
</dbReference>
<sequence>MNSSEFLELISRKESSVLDFKREWHDNNIKLLHDIICLSNAYSDDNRCIVIGIDNSGALEGVESDINRKNEANLQDMLRSSGLNRIPDLSLIVYSDEIHQYDVIEILNRPDKPFFLTRDRSERGSTMRSGVVYTRLGDTNTPLSESAPEDRMELMWRERFGIGKPPLERFHKLLDDHEKWIYPKDDRELYNSDFPEFHIRLAEKINDPYQESWTDKFPDRYAYSRYIELRYFGTLISALGFVVCDGGRYTIPIPDIDINTDNYFIMRQSIKYKTASLINKSFRFTGGTLDGLLDSVGITVH</sequence>
<keyword evidence="2" id="KW-0067">ATP-binding</keyword>
<keyword evidence="2" id="KW-0547">Nucleotide-binding</keyword>
<dbReference type="Proteomes" id="UP001217044">
    <property type="component" value="Chromosome"/>
</dbReference>
<dbReference type="Pfam" id="PF04326">
    <property type="entry name" value="SLFN_AlbA_2"/>
    <property type="match status" value="1"/>
</dbReference>
<gene>
    <name evidence="2" type="ORF">M8445_01740</name>
</gene>
<dbReference type="EMBL" id="CP115165">
    <property type="protein sequence ID" value="WDA58963.1"/>
    <property type="molecule type" value="Genomic_DNA"/>
</dbReference>
<dbReference type="InterPro" id="IPR007421">
    <property type="entry name" value="Schlafen_AlbA_2_dom"/>
</dbReference>
<evidence type="ECO:0000259" key="1">
    <source>
        <dbReference type="Pfam" id="PF04326"/>
    </source>
</evidence>
<reference evidence="2 3" key="1">
    <citation type="submission" date="2022-12" db="EMBL/GenBank/DDBJ databases">
        <title>Genome Sequence of Deinococcus aquaticus Type Strain PB314.</title>
        <authorList>
            <person name="Albert C."/>
            <person name="Hill J."/>
            <person name="Boren L."/>
            <person name="Scholz-Ng S."/>
            <person name="Fatema N."/>
            <person name="Grosso R."/>
            <person name="Soboslay E."/>
            <person name="Tuohy J."/>
        </authorList>
    </citation>
    <scope>NUCLEOTIDE SEQUENCE [LARGE SCALE GENOMIC DNA]</scope>
    <source>
        <strain evidence="2 3">PB-314</strain>
    </source>
</reference>
<dbReference type="RefSeq" id="WP_273989229.1">
    <property type="nucleotide sequence ID" value="NZ_BAABQT010000001.1"/>
</dbReference>
<feature type="domain" description="Schlafen AlbA-2" evidence="1">
    <location>
        <begin position="14"/>
        <end position="143"/>
    </location>
</feature>
<proteinExistence type="predicted"/>
<evidence type="ECO:0000313" key="3">
    <source>
        <dbReference type="Proteomes" id="UP001217044"/>
    </source>
</evidence>
<dbReference type="GO" id="GO:0005524">
    <property type="term" value="F:ATP binding"/>
    <property type="evidence" value="ECO:0007669"/>
    <property type="project" value="UniProtKB-KW"/>
</dbReference>
<evidence type="ECO:0000313" key="2">
    <source>
        <dbReference type="EMBL" id="WDA58963.1"/>
    </source>
</evidence>
<keyword evidence="3" id="KW-1185">Reference proteome</keyword>
<protein>
    <submittedName>
        <fullName evidence="2">ATP-binding protein</fullName>
    </submittedName>
</protein>
<organism evidence="2 3">
    <name type="scientific">Deinococcus aquaticus</name>
    <dbReference type="NCBI Taxonomy" id="328692"/>
    <lineage>
        <taxon>Bacteria</taxon>
        <taxon>Thermotogati</taxon>
        <taxon>Deinococcota</taxon>
        <taxon>Deinococci</taxon>
        <taxon>Deinococcales</taxon>
        <taxon>Deinococcaceae</taxon>
        <taxon>Deinococcus</taxon>
    </lineage>
</organism>
<accession>A0ABY7V1A2</accession>
<dbReference type="InterPro" id="IPR038461">
    <property type="entry name" value="Schlafen_AlbA_2_dom_sf"/>
</dbReference>
<name>A0ABY7V1A2_9DEIO</name>